<organism evidence="1 2">
    <name type="scientific">Acinetobacter nosocomialis</name>
    <dbReference type="NCBI Taxonomy" id="106654"/>
    <lineage>
        <taxon>Bacteria</taxon>
        <taxon>Pseudomonadati</taxon>
        <taxon>Pseudomonadota</taxon>
        <taxon>Gammaproteobacteria</taxon>
        <taxon>Moraxellales</taxon>
        <taxon>Moraxellaceae</taxon>
        <taxon>Acinetobacter</taxon>
        <taxon>Acinetobacter calcoaceticus/baumannii complex</taxon>
    </lineage>
</organism>
<evidence type="ECO:0000313" key="2">
    <source>
        <dbReference type="Proteomes" id="UP000237921"/>
    </source>
</evidence>
<dbReference type="EMBL" id="CP014019">
    <property type="protein sequence ID" value="AVF43927.1"/>
    <property type="molecule type" value="Genomic_DNA"/>
</dbReference>
<protein>
    <submittedName>
        <fullName evidence="1">Uncharacterized protein</fullName>
    </submittedName>
</protein>
<reference evidence="2" key="1">
    <citation type="submission" date="2017-12" db="EMBL/GenBank/DDBJ databases">
        <title>FDA dAtabase for Regulatory Grade micrObial Sequences (FDA-ARGOS): Supporting development and validation of Infectious Disease Dx tests.</title>
        <authorList>
            <person name="Hoffmann M."/>
            <person name="Allard M."/>
            <person name="Evans P."/>
            <person name="Brown E."/>
            <person name="Tallon L."/>
            <person name="Sadzewicz L."/>
            <person name="Sengamalay N."/>
            <person name="Ott S."/>
            <person name="Godinez A."/>
            <person name="Nagaraj S."/>
            <person name="Vavikolanu K."/>
            <person name="Aluvathingal J."/>
            <person name="Nadendla S."/>
            <person name="Sichtig H."/>
        </authorList>
    </citation>
    <scope>NUCLEOTIDE SEQUENCE [LARGE SCALE GENOMIC DNA]</scope>
    <source>
        <strain evidence="2">FDAARGOS_129</strain>
    </source>
</reference>
<name>A0A1V0YRK5_ACINO</name>
<evidence type="ECO:0000313" key="1">
    <source>
        <dbReference type="EMBL" id="AVF43927.1"/>
    </source>
</evidence>
<proteinExistence type="predicted"/>
<dbReference type="GeneID" id="92796791"/>
<accession>A0A1V0YRK5</accession>
<dbReference type="Proteomes" id="UP000237921">
    <property type="component" value="Chromosome"/>
</dbReference>
<gene>
    <name evidence="1" type="ORF">AL533_05780</name>
</gene>
<dbReference type="PROSITE" id="PS51257">
    <property type="entry name" value="PROKAR_LIPOPROTEIN"/>
    <property type="match status" value="1"/>
</dbReference>
<dbReference type="AlphaFoldDB" id="A0A1V0YRK5"/>
<dbReference type="RefSeq" id="WP_079377094.1">
    <property type="nucleotide sequence ID" value="NZ_AMZR01000009.1"/>
</dbReference>
<sequence>MMKKALFLLGTCLLTTACSTTSYKSTTTTATSELKTAGQLNCLPTELCPSLLVKWNEKQKNQVRVDVHLSSSYNFYDINSLVFDIDGKQFSYNPAQATEKTTVSRFVPKHSTTYFIIPSQFLQEFKNAKNINVLVKTDKGIIERNMYSPQKQSSVYKNFVELYQSLK</sequence>